<dbReference type="Proteomes" id="UP000053237">
    <property type="component" value="Unassembled WGS sequence"/>
</dbReference>
<dbReference type="EMBL" id="CAIX01000883">
    <property type="protein sequence ID" value="CCI11247.1"/>
    <property type="molecule type" value="Genomic_DNA"/>
</dbReference>
<proteinExistence type="predicted"/>
<feature type="transmembrane region" description="Helical" evidence="1">
    <location>
        <begin position="14"/>
        <end position="33"/>
    </location>
</feature>
<sequence length="142" mass="15928">MEELGIKQNLLKTFFCYDIYMMLSIISIVSFSICAPNSVQDDCCITYISQTPVAKDYALLLPVNKLPNHAQSLSSEIQRTCRSVLLASGVVKPFLNILPIPSLEIGMKELSGRSSFYNIVVTKQRNRECDFMNGVLLLLSKE</sequence>
<organism evidence="2 3">
    <name type="scientific">Albugo candida</name>
    <dbReference type="NCBI Taxonomy" id="65357"/>
    <lineage>
        <taxon>Eukaryota</taxon>
        <taxon>Sar</taxon>
        <taxon>Stramenopiles</taxon>
        <taxon>Oomycota</taxon>
        <taxon>Peronosporomycetes</taxon>
        <taxon>Albuginales</taxon>
        <taxon>Albuginaceae</taxon>
        <taxon>Albugo</taxon>
    </lineage>
</organism>
<protein>
    <submittedName>
        <fullName evidence="2">Uncharacterized protein</fullName>
    </submittedName>
</protein>
<evidence type="ECO:0000313" key="2">
    <source>
        <dbReference type="EMBL" id="CCI11247.1"/>
    </source>
</evidence>
<keyword evidence="1" id="KW-0472">Membrane</keyword>
<reference evidence="2 3" key="1">
    <citation type="submission" date="2012-05" db="EMBL/GenBank/DDBJ databases">
        <title>Recombination and specialization in a pathogen metapopulation.</title>
        <authorList>
            <person name="Gardiner A."/>
            <person name="Kemen E."/>
            <person name="Schultz-Larsen T."/>
            <person name="MacLean D."/>
            <person name="Van Oosterhout C."/>
            <person name="Jones J.D.G."/>
        </authorList>
    </citation>
    <scope>NUCLEOTIDE SEQUENCE [LARGE SCALE GENOMIC DNA]</scope>
    <source>
        <strain evidence="2 3">Ac Nc2</strain>
    </source>
</reference>
<keyword evidence="1" id="KW-0812">Transmembrane</keyword>
<evidence type="ECO:0000313" key="3">
    <source>
        <dbReference type="Proteomes" id="UP000053237"/>
    </source>
</evidence>
<dbReference type="AlphaFoldDB" id="A0A024FWE5"/>
<keyword evidence="1" id="KW-1133">Transmembrane helix</keyword>
<accession>A0A024FWE5</accession>
<comment type="caution">
    <text evidence="2">The sequence shown here is derived from an EMBL/GenBank/DDBJ whole genome shotgun (WGS) entry which is preliminary data.</text>
</comment>
<name>A0A024FWE5_9STRA</name>
<evidence type="ECO:0000256" key="1">
    <source>
        <dbReference type="SAM" id="Phobius"/>
    </source>
</evidence>
<gene>
    <name evidence="2" type="ORF">BN9_126330</name>
</gene>
<keyword evidence="3" id="KW-1185">Reference proteome</keyword>
<dbReference type="InParanoid" id="A0A024FWE5"/>